<organism evidence="1 2">
    <name type="scientific">Punica granatum</name>
    <name type="common">Pomegranate</name>
    <dbReference type="NCBI Taxonomy" id="22663"/>
    <lineage>
        <taxon>Eukaryota</taxon>
        <taxon>Viridiplantae</taxon>
        <taxon>Streptophyta</taxon>
        <taxon>Embryophyta</taxon>
        <taxon>Tracheophyta</taxon>
        <taxon>Spermatophyta</taxon>
        <taxon>Magnoliopsida</taxon>
        <taxon>eudicotyledons</taxon>
        <taxon>Gunneridae</taxon>
        <taxon>Pentapetalae</taxon>
        <taxon>rosids</taxon>
        <taxon>malvids</taxon>
        <taxon>Myrtales</taxon>
        <taxon>Lythraceae</taxon>
        <taxon>Punica</taxon>
    </lineage>
</organism>
<dbReference type="Proteomes" id="UP000197138">
    <property type="component" value="Unassembled WGS sequence"/>
</dbReference>
<proteinExistence type="predicted"/>
<evidence type="ECO:0000313" key="1">
    <source>
        <dbReference type="EMBL" id="OWM78327.1"/>
    </source>
</evidence>
<evidence type="ECO:0000313" key="2">
    <source>
        <dbReference type="Proteomes" id="UP000197138"/>
    </source>
</evidence>
<comment type="caution">
    <text evidence="1">The sequence shown here is derived from an EMBL/GenBank/DDBJ whole genome shotgun (WGS) entry which is preliminary data.</text>
</comment>
<name>A0A218X002_PUNGR</name>
<dbReference type="AlphaFoldDB" id="A0A218X002"/>
<protein>
    <submittedName>
        <fullName evidence="1">Uncharacterized protein</fullName>
    </submittedName>
</protein>
<sequence length="127" mass="13616">MPVLDIVELSGRSVAFRVTPRALLSVPLNDRIGVDAGMKSFHRSLASGAVVCLLCEKFVGGRRFAFRDSSSGGERLRIPSGRESESAVVLAICNTCCTDPNVDSRRGPHCALLDRAAWECPPSRGDA</sequence>
<gene>
    <name evidence="1" type="ORF">CDL15_Pgr001048</name>
</gene>
<reference evidence="2" key="1">
    <citation type="journal article" date="2017" name="Plant J.">
        <title>The pomegranate (Punica granatum L.) genome and the genomics of punicalagin biosynthesis.</title>
        <authorList>
            <person name="Qin G."/>
            <person name="Xu C."/>
            <person name="Ming R."/>
            <person name="Tang H."/>
            <person name="Guyot R."/>
            <person name="Kramer E.M."/>
            <person name="Hu Y."/>
            <person name="Yi X."/>
            <person name="Qi Y."/>
            <person name="Xu X."/>
            <person name="Gao Z."/>
            <person name="Pan H."/>
            <person name="Jian J."/>
            <person name="Tian Y."/>
            <person name="Yue Z."/>
            <person name="Xu Y."/>
        </authorList>
    </citation>
    <scope>NUCLEOTIDE SEQUENCE [LARGE SCALE GENOMIC DNA]</scope>
    <source>
        <strain evidence="2">cv. Dabenzi</strain>
    </source>
</reference>
<accession>A0A218X002</accession>
<dbReference type="EMBL" id="MTKT01002497">
    <property type="protein sequence ID" value="OWM78327.1"/>
    <property type="molecule type" value="Genomic_DNA"/>
</dbReference>